<name>A0A1F5B065_9BACT</name>
<dbReference type="AlphaFoldDB" id="A0A1F5B065"/>
<sequence>MMCIFCDIIEKKVPSEIMYENEQVVAFHDIRPKAPVHVLIVPKKHIRSVNDITESDTAAIGALFFAAQTVAEMMGVKDGYKIAFNVERKGGQLIDHVHMHLLAWPGSQEGKKEVAFI</sequence>
<accession>A0A1F5B065</accession>
<dbReference type="InterPro" id="IPR036265">
    <property type="entry name" value="HIT-like_sf"/>
</dbReference>
<dbReference type="GO" id="GO:0003824">
    <property type="term" value="F:catalytic activity"/>
    <property type="evidence" value="ECO:0007669"/>
    <property type="project" value="InterPro"/>
</dbReference>
<proteinExistence type="predicted"/>
<dbReference type="PROSITE" id="PS51084">
    <property type="entry name" value="HIT_2"/>
    <property type="match status" value="1"/>
</dbReference>
<gene>
    <name evidence="5" type="ORF">A2Z10_02030</name>
</gene>
<dbReference type="PRINTS" id="PR00332">
    <property type="entry name" value="HISTRIAD"/>
</dbReference>
<dbReference type="CDD" id="cd01276">
    <property type="entry name" value="PKCI_related"/>
    <property type="match status" value="1"/>
</dbReference>
<dbReference type="Proteomes" id="UP000176639">
    <property type="component" value="Unassembled WGS sequence"/>
</dbReference>
<evidence type="ECO:0000256" key="1">
    <source>
        <dbReference type="PIRSR" id="PIRSR601310-1"/>
    </source>
</evidence>
<dbReference type="PANTHER" id="PTHR23089">
    <property type="entry name" value="HISTIDINE TRIAD HIT PROTEIN"/>
    <property type="match status" value="1"/>
</dbReference>
<feature type="short sequence motif" description="Histidine triad motif" evidence="2 3">
    <location>
        <begin position="96"/>
        <end position="100"/>
    </location>
</feature>
<evidence type="ECO:0000256" key="3">
    <source>
        <dbReference type="PROSITE-ProRule" id="PRU00464"/>
    </source>
</evidence>
<reference evidence="5 6" key="1">
    <citation type="journal article" date="2016" name="Nat. Commun.">
        <title>Thousands of microbial genomes shed light on interconnected biogeochemical processes in an aquifer system.</title>
        <authorList>
            <person name="Anantharaman K."/>
            <person name="Brown C.T."/>
            <person name="Hug L.A."/>
            <person name="Sharon I."/>
            <person name="Castelle C.J."/>
            <person name="Probst A.J."/>
            <person name="Thomas B.C."/>
            <person name="Singh A."/>
            <person name="Wilkins M.J."/>
            <person name="Karaoz U."/>
            <person name="Brodie E.L."/>
            <person name="Williams K.H."/>
            <person name="Hubbard S.S."/>
            <person name="Banfield J.F."/>
        </authorList>
    </citation>
    <scope>NUCLEOTIDE SEQUENCE [LARGE SCALE GENOMIC DNA]</scope>
</reference>
<feature type="domain" description="HIT" evidence="4">
    <location>
        <begin position="4"/>
        <end position="111"/>
    </location>
</feature>
<feature type="active site" description="Tele-AMP-histidine intermediate" evidence="1">
    <location>
        <position position="98"/>
    </location>
</feature>
<dbReference type="EMBL" id="MEYI01000019">
    <property type="protein sequence ID" value="OGD23999.1"/>
    <property type="molecule type" value="Genomic_DNA"/>
</dbReference>
<dbReference type="InterPro" id="IPR019808">
    <property type="entry name" value="Histidine_triad_CS"/>
</dbReference>
<dbReference type="Gene3D" id="3.30.428.10">
    <property type="entry name" value="HIT-like"/>
    <property type="match status" value="1"/>
</dbReference>
<evidence type="ECO:0000313" key="6">
    <source>
        <dbReference type="Proteomes" id="UP000176639"/>
    </source>
</evidence>
<dbReference type="InterPro" id="IPR011146">
    <property type="entry name" value="HIT-like"/>
</dbReference>
<evidence type="ECO:0000259" key="4">
    <source>
        <dbReference type="PROSITE" id="PS51084"/>
    </source>
</evidence>
<comment type="caution">
    <text evidence="5">The sequence shown here is derived from an EMBL/GenBank/DDBJ whole genome shotgun (WGS) entry which is preliminary data.</text>
</comment>
<dbReference type="InterPro" id="IPR001310">
    <property type="entry name" value="Histidine_triad_HIT"/>
</dbReference>
<dbReference type="SUPFAM" id="SSF54197">
    <property type="entry name" value="HIT-like"/>
    <property type="match status" value="1"/>
</dbReference>
<evidence type="ECO:0000256" key="2">
    <source>
        <dbReference type="PIRSR" id="PIRSR601310-3"/>
    </source>
</evidence>
<dbReference type="Pfam" id="PF01230">
    <property type="entry name" value="HIT"/>
    <property type="match status" value="1"/>
</dbReference>
<organism evidence="5 6">
    <name type="scientific">Candidatus Azambacteria bacterium RBG_16_47_10</name>
    <dbReference type="NCBI Taxonomy" id="1797292"/>
    <lineage>
        <taxon>Bacteria</taxon>
        <taxon>Candidatus Azamiibacteriota</taxon>
    </lineage>
</organism>
<dbReference type="PROSITE" id="PS00892">
    <property type="entry name" value="HIT_1"/>
    <property type="match status" value="1"/>
</dbReference>
<protein>
    <submittedName>
        <fullName evidence="5">Histidine triad nucleotide-binding protein</fullName>
    </submittedName>
</protein>
<evidence type="ECO:0000313" key="5">
    <source>
        <dbReference type="EMBL" id="OGD23999.1"/>
    </source>
</evidence>